<evidence type="ECO:0000256" key="2">
    <source>
        <dbReference type="ARBA" id="ARBA00006742"/>
    </source>
</evidence>
<dbReference type="RefSeq" id="WP_036790264.1">
    <property type="nucleotide sequence ID" value="NZ_JQZX01000007.1"/>
</dbReference>
<keyword evidence="6 11" id="KW-0812">Transmembrane</keyword>
<dbReference type="PANTHER" id="PTHR33909">
    <property type="entry name" value="SEC TRANSLOCON ACCESSORY COMPLEX SUBUNIT YAJC"/>
    <property type="match status" value="1"/>
</dbReference>
<dbReference type="SMART" id="SM01323">
    <property type="entry name" value="YajC"/>
    <property type="match status" value="1"/>
</dbReference>
<keyword evidence="4" id="KW-0813">Transport</keyword>
<keyword evidence="9" id="KW-0811">Translocation</keyword>
<accession>A0ABR4XKZ2</accession>
<feature type="transmembrane region" description="Helical" evidence="11">
    <location>
        <begin position="15"/>
        <end position="33"/>
    </location>
</feature>
<name>A0ABR4XKZ2_9PORP</name>
<evidence type="ECO:0000256" key="6">
    <source>
        <dbReference type="ARBA" id="ARBA00022692"/>
    </source>
</evidence>
<evidence type="ECO:0000256" key="1">
    <source>
        <dbReference type="ARBA" id="ARBA00004162"/>
    </source>
</evidence>
<reference evidence="12 13" key="1">
    <citation type="submission" date="2014-08" db="EMBL/GenBank/DDBJ databases">
        <title>Porphyromonas canoris strain:OH2762 Genome sequencing.</title>
        <authorList>
            <person name="Wallis C."/>
            <person name="Deusch O."/>
            <person name="O'Flynn C."/>
            <person name="Davis I."/>
            <person name="Jospin G."/>
            <person name="Darling A.E."/>
            <person name="Coil D.A."/>
            <person name="Alexiev A."/>
            <person name="Horsfall A."/>
            <person name="Kirkwood N."/>
            <person name="Harris S."/>
            <person name="Eisen J.A."/>
        </authorList>
    </citation>
    <scope>NUCLEOTIDE SEQUENCE [LARGE SCALE GENOMIC DNA]</scope>
    <source>
        <strain evidence="13">COT-108 OH2762</strain>
    </source>
</reference>
<dbReference type="Pfam" id="PF02699">
    <property type="entry name" value="YajC"/>
    <property type="match status" value="1"/>
</dbReference>
<keyword evidence="7" id="KW-0653">Protein transport</keyword>
<comment type="subcellular location">
    <subcellularLocation>
        <location evidence="1">Cell membrane</location>
        <topology evidence="1">Single-pass membrane protein</topology>
    </subcellularLocation>
</comment>
<keyword evidence="10 11" id="KW-0472">Membrane</keyword>
<organism evidence="12 13">
    <name type="scientific">Porphyromonas canoris</name>
    <dbReference type="NCBI Taxonomy" id="36875"/>
    <lineage>
        <taxon>Bacteria</taxon>
        <taxon>Pseudomonadati</taxon>
        <taxon>Bacteroidota</taxon>
        <taxon>Bacteroidia</taxon>
        <taxon>Bacteroidales</taxon>
        <taxon>Porphyromonadaceae</taxon>
        <taxon>Porphyromonas</taxon>
    </lineage>
</organism>
<evidence type="ECO:0000256" key="5">
    <source>
        <dbReference type="ARBA" id="ARBA00022475"/>
    </source>
</evidence>
<evidence type="ECO:0000256" key="10">
    <source>
        <dbReference type="ARBA" id="ARBA00023136"/>
    </source>
</evidence>
<dbReference type="InterPro" id="IPR003849">
    <property type="entry name" value="Preprotein_translocase_YajC"/>
</dbReference>
<gene>
    <name evidence="12" type="ORF">HQ43_04635</name>
</gene>
<keyword evidence="8 11" id="KW-1133">Transmembrane helix</keyword>
<evidence type="ECO:0000313" key="13">
    <source>
        <dbReference type="Proteomes" id="UP000030101"/>
    </source>
</evidence>
<dbReference type="NCBIfam" id="TIGR00739">
    <property type="entry name" value="yajC"/>
    <property type="match status" value="1"/>
</dbReference>
<dbReference type="PRINTS" id="PR01853">
    <property type="entry name" value="YAJCTRNLCASE"/>
</dbReference>
<evidence type="ECO:0000256" key="7">
    <source>
        <dbReference type="ARBA" id="ARBA00022927"/>
    </source>
</evidence>
<dbReference type="PANTHER" id="PTHR33909:SF1">
    <property type="entry name" value="SEC TRANSLOCON ACCESSORY COMPLEX SUBUNIT YAJC"/>
    <property type="match status" value="1"/>
</dbReference>
<evidence type="ECO:0000313" key="12">
    <source>
        <dbReference type="EMBL" id="KGN92540.1"/>
    </source>
</evidence>
<comment type="caution">
    <text evidence="12">The sequence shown here is derived from an EMBL/GenBank/DDBJ whole genome shotgun (WGS) entry which is preliminary data.</text>
</comment>
<evidence type="ECO:0000256" key="8">
    <source>
        <dbReference type="ARBA" id="ARBA00022989"/>
    </source>
</evidence>
<protein>
    <recommendedName>
        <fullName evidence="3">Sec translocon accessory complex subunit YajC</fullName>
    </recommendedName>
</protein>
<sequence length="103" mass="11696">MNMVFLQAAPAGGSYMQFIFIGVMVLVFWLFIIRPNSKRQKEVQRQRESLKTGDKVIISDGIMGTLKEINKENGYVVVEIAEGVKVRVTFSSIFPLVVEEKKK</sequence>
<proteinExistence type="inferred from homology"/>
<evidence type="ECO:0000256" key="4">
    <source>
        <dbReference type="ARBA" id="ARBA00022448"/>
    </source>
</evidence>
<keyword evidence="13" id="KW-1185">Reference proteome</keyword>
<evidence type="ECO:0000256" key="11">
    <source>
        <dbReference type="SAM" id="Phobius"/>
    </source>
</evidence>
<keyword evidence="5" id="KW-1003">Cell membrane</keyword>
<evidence type="ECO:0000256" key="9">
    <source>
        <dbReference type="ARBA" id="ARBA00023010"/>
    </source>
</evidence>
<comment type="similarity">
    <text evidence="2">Belongs to the YajC family.</text>
</comment>
<evidence type="ECO:0000256" key="3">
    <source>
        <dbReference type="ARBA" id="ARBA00014962"/>
    </source>
</evidence>
<dbReference type="Proteomes" id="UP000030101">
    <property type="component" value="Unassembled WGS sequence"/>
</dbReference>
<dbReference type="EMBL" id="JQZV01000009">
    <property type="protein sequence ID" value="KGN92540.1"/>
    <property type="molecule type" value="Genomic_DNA"/>
</dbReference>